<evidence type="ECO:0000259" key="1">
    <source>
        <dbReference type="Pfam" id="PF04230"/>
    </source>
</evidence>
<dbReference type="GO" id="GO:0016740">
    <property type="term" value="F:transferase activity"/>
    <property type="evidence" value="ECO:0007669"/>
    <property type="project" value="UniProtKB-KW"/>
</dbReference>
<gene>
    <name evidence="2" type="ORF">SAMN05216213_11157</name>
</gene>
<name>A0A1H0X9X2_9GAMM</name>
<dbReference type="EMBL" id="FNJJ01000011">
    <property type="protein sequence ID" value="SDP99720.1"/>
    <property type="molecule type" value="Genomic_DNA"/>
</dbReference>
<accession>A0A1H0X9X2</accession>
<dbReference type="Proteomes" id="UP000199460">
    <property type="component" value="Unassembled WGS sequence"/>
</dbReference>
<evidence type="ECO:0000313" key="3">
    <source>
        <dbReference type="Proteomes" id="UP000199460"/>
    </source>
</evidence>
<proteinExistence type="predicted"/>
<organism evidence="2 3">
    <name type="scientific">Ectopseudomonas guguanensis</name>
    <dbReference type="NCBI Taxonomy" id="1198456"/>
    <lineage>
        <taxon>Bacteria</taxon>
        <taxon>Pseudomonadati</taxon>
        <taxon>Pseudomonadota</taxon>
        <taxon>Gammaproteobacteria</taxon>
        <taxon>Pseudomonadales</taxon>
        <taxon>Pseudomonadaceae</taxon>
        <taxon>Ectopseudomonas</taxon>
    </lineage>
</organism>
<keyword evidence="3" id="KW-1185">Reference proteome</keyword>
<dbReference type="InterPro" id="IPR007345">
    <property type="entry name" value="Polysacch_pyruvyl_Trfase"/>
</dbReference>
<dbReference type="Pfam" id="PF04230">
    <property type="entry name" value="PS_pyruv_trans"/>
    <property type="match status" value="1"/>
</dbReference>
<evidence type="ECO:0000313" key="2">
    <source>
        <dbReference type="EMBL" id="SDP99720.1"/>
    </source>
</evidence>
<reference evidence="3" key="1">
    <citation type="submission" date="2016-10" db="EMBL/GenBank/DDBJ databases">
        <authorList>
            <person name="Varghese N."/>
            <person name="Submissions S."/>
        </authorList>
    </citation>
    <scope>NUCLEOTIDE SEQUENCE [LARGE SCALE GENOMIC DNA]</scope>
    <source>
        <strain evidence="3">JCM 18416</strain>
    </source>
</reference>
<dbReference type="OrthoDB" id="5672604at2"/>
<sequence>MLAPAAMKYGLITNVMTFGHLTSGSRSNLGDDIQTHAVEHLYASMGIAPEQIVRLNRYEFQQYDGRHGYILMPMCGYFTLGNAQSPLPLSPYIIPVYFSFGLSSDVDDPVQLDHFRRHEPIGTRDERVMHMFRSRGVAAFLSGCLTITFPRRERAPTDGKVFLVDVPDEVLEHMPRALLDKSERLTHVYPYERIPSDQEEADRLDALARELCRRYADEGALVVTSRLHCAAPCIAMGIPTIVVAHNISDRFAWLDRFVKIHTRETFAEIDWNPSVPDLEEVKQKIRSAAARQIEFARERWAPWAEISAFYEERERSRYNHLMEQALRRSLPDATAPLRFAFWGANTHGVRLSRALRELRPGSELVVVVDEYLQADSFCGVPVVRSDALPRLRQEGVYVFIATYAGRDYAERHLQQAGVEHGCLFDDLLTFHALS</sequence>
<dbReference type="AlphaFoldDB" id="A0A1H0X9X2"/>
<dbReference type="RefSeq" id="WP_090432617.1">
    <property type="nucleotide sequence ID" value="NZ_FNJJ01000011.1"/>
</dbReference>
<keyword evidence="2" id="KW-0808">Transferase</keyword>
<dbReference type="GeneID" id="300932980"/>
<feature type="domain" description="Polysaccharide pyruvyl transferase" evidence="1">
    <location>
        <begin position="115"/>
        <end position="245"/>
    </location>
</feature>
<protein>
    <submittedName>
        <fullName evidence="2">Polysaccharide pyruvyl transferase</fullName>
    </submittedName>
</protein>